<dbReference type="RefSeq" id="WP_304392349.1">
    <property type="nucleotide sequence ID" value="NZ_JAUPBM010000105.1"/>
</dbReference>
<name>A0ABT8YZP2_9SPIR</name>
<reference evidence="1" key="1">
    <citation type="submission" date="2023-07" db="EMBL/GenBank/DDBJ databases">
        <title>Mucosal microbiota of week-old chicken and adult hens.</title>
        <authorList>
            <person name="Volf J."/>
            <person name="Karasova D."/>
            <person name="Crhanova M."/>
            <person name="Faldynova M."/>
            <person name="Prikrylova H."/>
            <person name="Zeman M."/>
            <person name="Babak V."/>
            <person name="Rajova J."/>
            <person name="Rychlik I."/>
        </authorList>
    </citation>
    <scope>NUCLEOTIDE SEQUENCE</scope>
    <source>
        <strain evidence="1">ET902</strain>
    </source>
</reference>
<keyword evidence="2" id="KW-1185">Reference proteome</keyword>
<gene>
    <name evidence="1" type="ORF">Q5M86_08530</name>
</gene>
<dbReference type="Gene3D" id="3.10.28.20">
    <property type="entry name" value="Acetamidase/Formamidase-like domains"/>
    <property type="match status" value="1"/>
</dbReference>
<dbReference type="Proteomes" id="UP001175147">
    <property type="component" value="Unassembled WGS sequence"/>
</dbReference>
<comment type="caution">
    <text evidence="1">The sequence shown here is derived from an EMBL/GenBank/DDBJ whole genome shotgun (WGS) entry which is preliminary data.</text>
</comment>
<evidence type="ECO:0000313" key="1">
    <source>
        <dbReference type="EMBL" id="MDO7020817.1"/>
    </source>
</evidence>
<keyword evidence="1" id="KW-0449">Lipoprotein</keyword>
<dbReference type="EMBL" id="JAUPBM010000105">
    <property type="protein sequence ID" value="MDO7020817.1"/>
    <property type="molecule type" value="Genomic_DNA"/>
</dbReference>
<accession>A0ABT8YZP2</accession>
<organism evidence="1 2">
    <name type="scientific">Brachyspira innocens</name>
    <dbReference type="NCBI Taxonomy" id="13264"/>
    <lineage>
        <taxon>Bacteria</taxon>
        <taxon>Pseudomonadati</taxon>
        <taxon>Spirochaetota</taxon>
        <taxon>Spirochaetia</taxon>
        <taxon>Brachyspirales</taxon>
        <taxon>Brachyspiraceae</taxon>
        <taxon>Brachyspira</taxon>
    </lineage>
</organism>
<evidence type="ECO:0000313" key="2">
    <source>
        <dbReference type="Proteomes" id="UP001175147"/>
    </source>
</evidence>
<protein>
    <submittedName>
        <fullName evidence="1">LPP20 family lipoprotein</fullName>
    </submittedName>
</protein>
<proteinExistence type="predicted"/>
<feature type="non-terminal residue" evidence="1">
    <location>
        <position position="1"/>
    </location>
</feature>
<sequence length="320" mass="36933">STINIYAESIPNWIINPKSIYDENKYLSAVGEGSTLKDAQINAYINLSKTFSISVNFDAASLERWNETGKNVDSQSLYYENAKLQSYAELFGVEFKEAHYSPNENIYRVLAVIDKEKSIKILSQKIRYNEMSINEYMNNMSNNPIERYSVLDIVLVLAKKNQMYYDELIVLGVDNISLKYNASQIESMKLNESKNMTFNLVMENNYSALAQTIESTVSKSGFKLTKSNPAYNFNIRIDWSDSRELPDFAGGGFMVYYQFQIDLLDRNGDLIYTFNFGDQSNGRQHGFTEAEARKYILTEITKTVKEEFKGKFLEFFNQYI</sequence>